<organism evidence="1 2">
    <name type="scientific">Occultella gossypii</name>
    <dbReference type="NCBI Taxonomy" id="2800820"/>
    <lineage>
        <taxon>Bacteria</taxon>
        <taxon>Bacillati</taxon>
        <taxon>Actinomycetota</taxon>
        <taxon>Actinomycetes</taxon>
        <taxon>Micrococcales</taxon>
        <taxon>Ruaniaceae</taxon>
        <taxon>Occultella</taxon>
    </lineage>
</organism>
<dbReference type="PANTHER" id="PTHR43649">
    <property type="entry name" value="ARABINOSE-BINDING PROTEIN-RELATED"/>
    <property type="match status" value="1"/>
</dbReference>
<dbReference type="EMBL" id="JAGSHT010000022">
    <property type="protein sequence ID" value="MBZ2198891.1"/>
    <property type="molecule type" value="Genomic_DNA"/>
</dbReference>
<dbReference type="SUPFAM" id="SSF53850">
    <property type="entry name" value="Periplasmic binding protein-like II"/>
    <property type="match status" value="1"/>
</dbReference>
<protein>
    <submittedName>
        <fullName evidence="1">Extracellular solute-binding protein</fullName>
    </submittedName>
</protein>
<dbReference type="InterPro" id="IPR050490">
    <property type="entry name" value="Bact_solute-bd_prot1"/>
</dbReference>
<name>A0ABS7SEV3_9MICO</name>
<comment type="caution">
    <text evidence="1">The sequence shown here is derived from an EMBL/GenBank/DDBJ whole genome shotgun (WGS) entry which is preliminary data.</text>
</comment>
<dbReference type="Proteomes" id="UP000826651">
    <property type="component" value="Unassembled WGS sequence"/>
</dbReference>
<reference evidence="1 2" key="1">
    <citation type="submission" date="2021-04" db="EMBL/GenBank/DDBJ databases">
        <title>Ruania sp. nov., isolated from sandy soil of mangrove forest.</title>
        <authorList>
            <person name="Ge X."/>
            <person name="Huang R."/>
            <person name="Liu W."/>
        </authorList>
    </citation>
    <scope>NUCLEOTIDE SEQUENCE [LARGE SCALE GENOMIC DNA]</scope>
    <source>
        <strain evidence="1 2">N2-46</strain>
    </source>
</reference>
<gene>
    <name evidence="1" type="ORF">KCQ71_22275</name>
</gene>
<dbReference type="RefSeq" id="WP_223410530.1">
    <property type="nucleotide sequence ID" value="NZ_JAGSHT010000022.1"/>
</dbReference>
<accession>A0ABS7SEV3</accession>
<sequence length="453" mass="49045">MTGSPNLSRRDVLKIGGGLAATVGIGGSLAACSGGNEFEYMFWGSTGEQDAIEAMLSSFQDTQEQLTIKPVYTPADYDTKLNALVASGNVPDLGYVQPAMAYRLAEQGKLLDLAPYFDEYPSLGQRLPGSYFYWDEGKCLGTQGANETVITFYNRAAFAETGAQPPPASAAEAWDWDTYVENAYLLTADQSGRRPDEAGFDPAQVARFGTLASMWSGAWYGLLLSAGVDVVDSSGTRTMLDSPEAIDMFQKLIDLMYEHRVAPSPSQLGNNAPSMAVQLASGRLGMAVDGQWALLDVSQAGFDFGVGVLPSLGTPKTTAMGGPTAIFADTEYVEQALELYAFQSDPDQVDLFSSGLWMPLEEKYYTDPEAIASWTDNDAHPPEYKTAVIDYTLENSQTYFTQKLRNIEEIDRLITATTERIQTGEEDVATVMGELAAQLNDGMLQGVYPSAPQ</sequence>
<evidence type="ECO:0000313" key="1">
    <source>
        <dbReference type="EMBL" id="MBZ2198891.1"/>
    </source>
</evidence>
<dbReference type="Gene3D" id="3.40.190.10">
    <property type="entry name" value="Periplasmic binding protein-like II"/>
    <property type="match status" value="1"/>
</dbReference>
<evidence type="ECO:0000313" key="2">
    <source>
        <dbReference type="Proteomes" id="UP000826651"/>
    </source>
</evidence>
<dbReference type="PROSITE" id="PS51318">
    <property type="entry name" value="TAT"/>
    <property type="match status" value="1"/>
</dbReference>
<dbReference type="InterPro" id="IPR006059">
    <property type="entry name" value="SBP"/>
</dbReference>
<proteinExistence type="predicted"/>
<dbReference type="Pfam" id="PF13416">
    <property type="entry name" value="SBP_bac_8"/>
    <property type="match status" value="1"/>
</dbReference>
<dbReference type="InterPro" id="IPR006311">
    <property type="entry name" value="TAT_signal"/>
</dbReference>
<dbReference type="PANTHER" id="PTHR43649:SF12">
    <property type="entry name" value="DIACETYLCHITOBIOSE BINDING PROTEIN DASA"/>
    <property type="match status" value="1"/>
</dbReference>
<keyword evidence="2" id="KW-1185">Reference proteome</keyword>